<dbReference type="PATRIC" id="fig|1056511.3.peg.435"/>
<evidence type="ECO:0000256" key="2">
    <source>
        <dbReference type="ARBA" id="ARBA00022679"/>
    </source>
</evidence>
<keyword evidence="5" id="KW-0067">ATP-binding</keyword>
<evidence type="ECO:0000256" key="6">
    <source>
        <dbReference type="SAM" id="Phobius"/>
    </source>
</evidence>
<proteinExistence type="predicted"/>
<dbReference type="InterPro" id="IPR036457">
    <property type="entry name" value="PPM-type-like_dom_sf"/>
</dbReference>
<comment type="caution">
    <text evidence="9">The sequence shown here is derived from an EMBL/GenBank/DDBJ whole genome shotgun (WGS) entry which is preliminary data.</text>
</comment>
<dbReference type="CDD" id="cd00143">
    <property type="entry name" value="PP2Cc"/>
    <property type="match status" value="1"/>
</dbReference>
<protein>
    <submittedName>
        <fullName evidence="9">Serine/threonine protein kinase</fullName>
    </submittedName>
</protein>
<dbReference type="EMBL" id="AMZO01000002">
    <property type="protein sequence ID" value="ELR67433.1"/>
    <property type="molecule type" value="Genomic_DNA"/>
</dbReference>
<keyword evidence="6" id="KW-0472">Membrane</keyword>
<gene>
    <name evidence="9" type="ORF">C942_01362</name>
</gene>
<name>L8JGQ4_9GAMM</name>
<dbReference type="InterPro" id="IPR001932">
    <property type="entry name" value="PPM-type_phosphatase-like_dom"/>
</dbReference>
<evidence type="ECO:0000259" key="8">
    <source>
        <dbReference type="PROSITE" id="PS51746"/>
    </source>
</evidence>
<dbReference type="SMART" id="SM00332">
    <property type="entry name" value="PP2Cc"/>
    <property type="match status" value="1"/>
</dbReference>
<dbReference type="Gene3D" id="3.60.40.10">
    <property type="entry name" value="PPM-type phosphatase domain"/>
    <property type="match status" value="1"/>
</dbReference>
<dbReference type="Proteomes" id="UP000011134">
    <property type="component" value="Unassembled WGS sequence"/>
</dbReference>
<dbReference type="InterPro" id="IPR000719">
    <property type="entry name" value="Prot_kinase_dom"/>
</dbReference>
<feature type="domain" description="PPM-type phosphatase" evidence="8">
    <location>
        <begin position="18"/>
        <end position="247"/>
    </location>
</feature>
<evidence type="ECO:0000256" key="1">
    <source>
        <dbReference type="ARBA" id="ARBA00022527"/>
    </source>
</evidence>
<dbReference type="Pfam" id="PF13672">
    <property type="entry name" value="PP2C_2"/>
    <property type="match status" value="1"/>
</dbReference>
<dbReference type="GO" id="GO:0005524">
    <property type="term" value="F:ATP binding"/>
    <property type="evidence" value="ECO:0007669"/>
    <property type="project" value="UniProtKB-KW"/>
</dbReference>
<dbReference type="PANTHER" id="PTHR24351">
    <property type="entry name" value="RIBOSOMAL PROTEIN S6 KINASE"/>
    <property type="match status" value="1"/>
</dbReference>
<dbReference type="SMART" id="SM00331">
    <property type="entry name" value="PP2C_SIG"/>
    <property type="match status" value="1"/>
</dbReference>
<keyword evidence="4 9" id="KW-0418">Kinase</keyword>
<evidence type="ECO:0000256" key="4">
    <source>
        <dbReference type="ARBA" id="ARBA00022777"/>
    </source>
</evidence>
<keyword evidence="1 9" id="KW-0723">Serine/threonine-protein kinase</keyword>
<dbReference type="PROSITE" id="PS00108">
    <property type="entry name" value="PROTEIN_KINASE_ST"/>
    <property type="match status" value="1"/>
</dbReference>
<dbReference type="InterPro" id="IPR008271">
    <property type="entry name" value="Ser/Thr_kinase_AS"/>
</dbReference>
<keyword evidence="6" id="KW-0812">Transmembrane</keyword>
<dbReference type="PROSITE" id="PS50011">
    <property type="entry name" value="PROTEIN_KINASE_DOM"/>
    <property type="match status" value="1"/>
</dbReference>
<keyword evidence="10" id="KW-1185">Reference proteome</keyword>
<dbReference type="Pfam" id="PF00069">
    <property type="entry name" value="Pkinase"/>
    <property type="match status" value="1"/>
</dbReference>
<keyword evidence="2" id="KW-0808">Transferase</keyword>
<feature type="domain" description="Protein kinase" evidence="7">
    <location>
        <begin position="280"/>
        <end position="557"/>
    </location>
</feature>
<keyword evidence="6" id="KW-1133">Transmembrane helix</keyword>
<dbReference type="OrthoDB" id="9801841at2"/>
<dbReference type="PROSITE" id="PS51746">
    <property type="entry name" value="PPM_2"/>
    <property type="match status" value="1"/>
</dbReference>
<dbReference type="SMART" id="SM00220">
    <property type="entry name" value="S_TKc"/>
    <property type="match status" value="1"/>
</dbReference>
<dbReference type="InterPro" id="IPR011009">
    <property type="entry name" value="Kinase-like_dom_sf"/>
</dbReference>
<evidence type="ECO:0000256" key="3">
    <source>
        <dbReference type="ARBA" id="ARBA00022741"/>
    </source>
</evidence>
<dbReference type="RefSeq" id="WP_007461909.1">
    <property type="nucleotide sequence ID" value="NZ_AMZO01000002.1"/>
</dbReference>
<evidence type="ECO:0000313" key="9">
    <source>
        <dbReference type="EMBL" id="ELR67433.1"/>
    </source>
</evidence>
<feature type="transmembrane region" description="Helical" evidence="6">
    <location>
        <begin position="562"/>
        <end position="584"/>
    </location>
</feature>
<reference evidence="9 10" key="1">
    <citation type="submission" date="2012-12" db="EMBL/GenBank/DDBJ databases">
        <title>Genome Assembly of Photobacterium sp. AK15.</title>
        <authorList>
            <person name="Khatri I."/>
            <person name="Vaidya B."/>
            <person name="Srinivas T.N.R."/>
            <person name="Subramanian S."/>
            <person name="Pinnaka A."/>
        </authorList>
    </citation>
    <scope>NUCLEOTIDE SEQUENCE [LARGE SCALE GENOMIC DNA]</scope>
    <source>
        <strain evidence="9 10">AK15</strain>
    </source>
</reference>
<dbReference type="SUPFAM" id="SSF56112">
    <property type="entry name" value="Protein kinase-like (PK-like)"/>
    <property type="match status" value="1"/>
</dbReference>
<dbReference type="CDD" id="cd14014">
    <property type="entry name" value="STKc_PknB_like"/>
    <property type="match status" value="1"/>
</dbReference>
<evidence type="ECO:0000313" key="10">
    <source>
        <dbReference type="Proteomes" id="UP000011134"/>
    </source>
</evidence>
<dbReference type="SUPFAM" id="SSF81606">
    <property type="entry name" value="PP2C-like"/>
    <property type="match status" value="1"/>
</dbReference>
<dbReference type="GO" id="GO:0004674">
    <property type="term" value="F:protein serine/threonine kinase activity"/>
    <property type="evidence" value="ECO:0007669"/>
    <property type="project" value="UniProtKB-KW"/>
</dbReference>
<organism evidence="9 10">
    <name type="scientific">Photobacterium marinum</name>
    <dbReference type="NCBI Taxonomy" id="1056511"/>
    <lineage>
        <taxon>Bacteria</taxon>
        <taxon>Pseudomonadati</taxon>
        <taxon>Pseudomonadota</taxon>
        <taxon>Gammaproteobacteria</taxon>
        <taxon>Vibrionales</taxon>
        <taxon>Vibrionaceae</taxon>
        <taxon>Photobacterium</taxon>
    </lineage>
</organism>
<sequence>MDVAEDVTTQPLDDLQVSLGGYSTAGSRKANQDAFAAHCPHRDNVKKYKGIVACIADGVSCSENGQQASHTSVTQFIDDYYSTPDSWGAKHSAARVLKALNSWLYFHGCQSDLRHNGLVTTFSSIIFKSNTAHLLHIGDSRIYRYRQHRLVQLTSDHSRKQGGKSHFLTRALGMDNRLDVDYRRELLEQDDIFVLSTDGLHDWLTEPELAGLLSVHGQSLKARARTIVERAIENGSTDNVTCLLLSVDALPEENLQEAERRLTQRVIPPVMKEGNRIDQYEITRVIHSGSRSHVYLAASQFDGKSYVLKVPSQNFSDDMLYLQGFIREGWLGNQIDHPSVMKIHRYSMQSSFLYHVCDYVEGTTLRQWMLDNPEPTLEKVRVIASELVKSLRYLQRMGIVHRDLKPENIILTDKGWAVFIDFGTAQVEGLEDIAGGIKESIPVGDIDYMAPEYLAGKKATPFSDLFSVGIIIYEMLTGQKPYERLRSTVYDVTQRQDFSYVSTLTYRNDIPAWMDLVLKKVCHPLPQCRYQVMSEFLQDLSTPNPAIVKELKGAPLLEKNPLLAWKVFTWVLLIIVIVETYFLMR</sequence>
<dbReference type="Gene3D" id="1.10.510.10">
    <property type="entry name" value="Transferase(Phosphotransferase) domain 1"/>
    <property type="match status" value="1"/>
</dbReference>
<keyword evidence="3" id="KW-0547">Nucleotide-binding</keyword>
<accession>L8JGQ4</accession>
<evidence type="ECO:0000256" key="5">
    <source>
        <dbReference type="ARBA" id="ARBA00022840"/>
    </source>
</evidence>
<dbReference type="AlphaFoldDB" id="L8JGQ4"/>
<evidence type="ECO:0000259" key="7">
    <source>
        <dbReference type="PROSITE" id="PS50011"/>
    </source>
</evidence>